<feature type="transmembrane region" description="Helical" evidence="6">
    <location>
        <begin position="239"/>
        <end position="258"/>
    </location>
</feature>
<dbReference type="InterPro" id="IPR002549">
    <property type="entry name" value="AI-2E-like"/>
</dbReference>
<evidence type="ECO:0000256" key="6">
    <source>
        <dbReference type="SAM" id="Phobius"/>
    </source>
</evidence>
<evidence type="ECO:0000256" key="4">
    <source>
        <dbReference type="ARBA" id="ARBA00022989"/>
    </source>
</evidence>
<dbReference type="AlphaFoldDB" id="Q74MM7"/>
<dbReference type="KEGG" id="neq:NEQ162"/>
<feature type="transmembrane region" description="Helical" evidence="6">
    <location>
        <begin position="51"/>
        <end position="70"/>
    </location>
</feature>
<dbReference type="PANTHER" id="PTHR21716">
    <property type="entry name" value="TRANSMEMBRANE PROTEIN"/>
    <property type="match status" value="1"/>
</dbReference>
<keyword evidence="8" id="KW-1185">Reference proteome</keyword>
<dbReference type="GO" id="GO:0016020">
    <property type="term" value="C:membrane"/>
    <property type="evidence" value="ECO:0007669"/>
    <property type="project" value="UniProtKB-SubCell"/>
</dbReference>
<dbReference type="EMBL" id="AE017199">
    <property type="protein sequence ID" value="AAR39016.1"/>
    <property type="molecule type" value="Genomic_DNA"/>
</dbReference>
<evidence type="ECO:0000256" key="2">
    <source>
        <dbReference type="ARBA" id="ARBA00009773"/>
    </source>
</evidence>
<dbReference type="STRING" id="228908.NEQ162"/>
<dbReference type="Pfam" id="PF01594">
    <property type="entry name" value="AI-2E_transport"/>
    <property type="match status" value="1"/>
</dbReference>
<evidence type="ECO:0000256" key="1">
    <source>
        <dbReference type="ARBA" id="ARBA00004141"/>
    </source>
</evidence>
<organism evidence="7 8">
    <name type="scientific">Nanoarchaeum equitans (strain Kin4-M)</name>
    <dbReference type="NCBI Taxonomy" id="228908"/>
    <lineage>
        <taxon>Archaea</taxon>
        <taxon>Nanobdellota</taxon>
        <taxon>Candidatus Nanoarchaeia</taxon>
        <taxon>Nanoarchaeales</taxon>
        <taxon>Nanoarchaeaceae</taxon>
        <taxon>Nanoarchaeum</taxon>
    </lineage>
</organism>
<sequence>MKPILILLAVVLIIVFFILLPFIPYIATGAVIAYFLWPLYKRLSKFVPKRIAALGLIIVLGLIIGATTYYSSLVLYVELSKYLPTIIKQYSSNQMVGKYLPIVLQKLYPTILDYATSLIKLLPDMFLGIFIAMLSAYYFLLDGQKAIDYIINWIAESKEDRNQIINTTKSYLDAVIIGTIFGALAQAVVSYIGFLILNIKLALVLSILVFIVAILPIVGPSMIWVLLALYYFMQNNISFTIFSLVYGLFVVGLIDNIVRMFTVSSKADIHPLLAALSMIGGSILMGFAGLFLGPVLVGLALSLIDYIKNKRIYSSSISSSSSNSSSM</sequence>
<dbReference type="HOGENOM" id="CLU_041771_2_0_2"/>
<reference evidence="7 8" key="1">
    <citation type="journal article" date="2003" name="Proc. Natl. Acad. Sci. U.S.A.">
        <title>The genome of Nanoarchaeum equitans: insights into early archaeal evolution and derived parasitism.</title>
        <authorList>
            <person name="Waters E."/>
            <person name="Hohn M.J."/>
            <person name="Ahel I."/>
            <person name="Graham D.E."/>
            <person name="Adams M.D."/>
            <person name="Barnstead M."/>
            <person name="Beeson K.Y."/>
            <person name="Bibbs L."/>
            <person name="Bolanos R."/>
            <person name="Keller M."/>
            <person name="Kretz K."/>
            <person name="Lin X."/>
            <person name="Mathur E."/>
            <person name="Ni J."/>
            <person name="Podar M."/>
            <person name="Richardson T."/>
            <person name="Sutton G.G."/>
            <person name="Simon M."/>
            <person name="Soll D."/>
            <person name="Stetter K.O."/>
            <person name="Short J.M."/>
            <person name="Noordewier M."/>
        </authorList>
    </citation>
    <scope>NUCLEOTIDE SEQUENCE [LARGE SCALE GENOMIC DNA]</scope>
    <source>
        <strain evidence="7 8">Kin4-M</strain>
    </source>
</reference>
<evidence type="ECO:0000313" key="7">
    <source>
        <dbReference type="EMBL" id="AAR39016.1"/>
    </source>
</evidence>
<comment type="similarity">
    <text evidence="2">Belongs to the autoinducer-2 exporter (AI-2E) (TC 2.A.86) family.</text>
</comment>
<evidence type="ECO:0000256" key="3">
    <source>
        <dbReference type="ARBA" id="ARBA00022692"/>
    </source>
</evidence>
<accession>Q74MM7</accession>
<gene>
    <name evidence="7" type="ordered locus">NEQ162</name>
</gene>
<dbReference type="PANTHER" id="PTHR21716:SF4">
    <property type="entry name" value="TRANSMEMBRANE PROTEIN 245"/>
    <property type="match status" value="1"/>
</dbReference>
<feature type="transmembrane region" description="Helical" evidence="6">
    <location>
        <begin position="6"/>
        <end position="39"/>
    </location>
</feature>
<dbReference type="EnsemblBacteria" id="AAR39016">
    <property type="protein sequence ID" value="AAR39016"/>
    <property type="gene ID" value="NEQ162"/>
</dbReference>
<evidence type="ECO:0000313" key="8">
    <source>
        <dbReference type="Proteomes" id="UP000000578"/>
    </source>
</evidence>
<keyword evidence="5 6" id="KW-0472">Membrane</keyword>
<name>Q74MM7_NANEQ</name>
<feature type="transmembrane region" description="Helical" evidence="6">
    <location>
        <begin position="278"/>
        <end position="304"/>
    </location>
</feature>
<comment type="subcellular location">
    <subcellularLocation>
        <location evidence="1">Membrane</location>
        <topology evidence="1">Multi-pass membrane protein</topology>
    </subcellularLocation>
</comment>
<feature type="transmembrane region" description="Helical" evidence="6">
    <location>
        <begin position="203"/>
        <end position="232"/>
    </location>
</feature>
<keyword evidence="3 6" id="KW-0812">Transmembrane</keyword>
<protein>
    <submittedName>
        <fullName evidence="7">NEQ162</fullName>
    </submittedName>
</protein>
<dbReference type="BioCyc" id="NEQU228908:GJB6-173-MONOMER"/>
<keyword evidence="4 6" id="KW-1133">Transmembrane helix</keyword>
<evidence type="ECO:0000256" key="5">
    <source>
        <dbReference type="ARBA" id="ARBA00023136"/>
    </source>
</evidence>
<proteinExistence type="inferred from homology"/>
<feature type="transmembrane region" description="Helical" evidence="6">
    <location>
        <begin position="121"/>
        <end position="141"/>
    </location>
</feature>
<feature type="transmembrane region" description="Helical" evidence="6">
    <location>
        <begin position="171"/>
        <end position="197"/>
    </location>
</feature>
<dbReference type="Proteomes" id="UP000000578">
    <property type="component" value="Chromosome"/>
</dbReference>